<comment type="caution">
    <text evidence="1">The sequence shown here is derived from an EMBL/GenBank/DDBJ whole genome shotgun (WGS) entry which is preliminary data.</text>
</comment>
<protein>
    <submittedName>
        <fullName evidence="1">Uncharacterized protein</fullName>
    </submittedName>
</protein>
<dbReference type="EMBL" id="VZRB01000038">
    <property type="protein sequence ID" value="KAB1140753.1"/>
    <property type="molecule type" value="Genomic_DNA"/>
</dbReference>
<gene>
    <name evidence="1" type="ORF">F7R91_34620</name>
</gene>
<evidence type="ECO:0000313" key="2">
    <source>
        <dbReference type="Proteomes" id="UP000442707"/>
    </source>
</evidence>
<keyword evidence="2" id="KW-1185">Reference proteome</keyword>
<sequence length="67" mass="7693">MWNAALWSLLVCASVCTVGSLLGSHPLGRMWRIDVIELRQRRRMIEVLEENTHPLHRQPETVGADRS</sequence>
<organism evidence="1 2">
    <name type="scientific">Streptomyces luteolifulvus</name>
    <dbReference type="NCBI Taxonomy" id="2615112"/>
    <lineage>
        <taxon>Bacteria</taxon>
        <taxon>Bacillati</taxon>
        <taxon>Actinomycetota</taxon>
        <taxon>Actinomycetes</taxon>
        <taxon>Kitasatosporales</taxon>
        <taxon>Streptomycetaceae</taxon>
        <taxon>Streptomyces</taxon>
    </lineage>
</organism>
<dbReference type="AlphaFoldDB" id="A0A6H9UQ94"/>
<accession>A0A6H9UQ94</accession>
<reference evidence="1 2" key="1">
    <citation type="submission" date="2019-09" db="EMBL/GenBank/DDBJ databases">
        <title>Screening of Novel Bioactive Compounds from Soil-Associated.</title>
        <authorList>
            <person name="Zhao S."/>
        </authorList>
    </citation>
    <scope>NUCLEOTIDE SEQUENCE [LARGE SCALE GENOMIC DNA]</scope>
    <source>
        <strain evidence="1 2">HIT-DPA4</strain>
    </source>
</reference>
<evidence type="ECO:0000313" key="1">
    <source>
        <dbReference type="EMBL" id="KAB1140753.1"/>
    </source>
</evidence>
<dbReference type="RefSeq" id="WP_150956305.1">
    <property type="nucleotide sequence ID" value="NZ_VZRB01000038.1"/>
</dbReference>
<name>A0A6H9UQ94_9ACTN</name>
<proteinExistence type="predicted"/>
<dbReference type="Proteomes" id="UP000442707">
    <property type="component" value="Unassembled WGS sequence"/>
</dbReference>